<proteinExistence type="predicted"/>
<dbReference type="PROSITE" id="PS51085">
    <property type="entry name" value="2FE2S_FER_2"/>
    <property type="match status" value="1"/>
</dbReference>
<organism evidence="2 3">
    <name type="scientific">Rufibacter radiotolerans</name>
    <dbReference type="NCBI Taxonomy" id="1379910"/>
    <lineage>
        <taxon>Bacteria</taxon>
        <taxon>Pseudomonadati</taxon>
        <taxon>Bacteroidota</taxon>
        <taxon>Cytophagia</taxon>
        <taxon>Cytophagales</taxon>
        <taxon>Hymenobacteraceae</taxon>
        <taxon>Rufibacter</taxon>
    </lineage>
</organism>
<dbReference type="InterPro" id="IPR036010">
    <property type="entry name" value="2Fe-2S_ferredoxin-like_sf"/>
</dbReference>
<dbReference type="Proteomes" id="UP000036458">
    <property type="component" value="Chromosome"/>
</dbReference>
<gene>
    <name evidence="2" type="ORF">TH63_14120</name>
</gene>
<sequence length="106" mass="11350">MAELTVQNLGGIVVNVAQGQTVLGALHLAGLDWMHACGAKGRCTTCRMIVVEGAENLAPDTAPETRFRENGRLKPNERLTCQAQLTGPVTVRVPNQTKLPHLSYSG</sequence>
<dbReference type="KEGG" id="ruf:TH63_14120"/>
<accession>A0A0H4VME8</accession>
<dbReference type="STRING" id="1379910.TH63_14120"/>
<reference evidence="2 3" key="1">
    <citation type="submission" date="2015-01" db="EMBL/GenBank/DDBJ databases">
        <title>Rufibacter sp./DG31D/ whole genome sequencing.</title>
        <authorList>
            <person name="Kim M.K."/>
            <person name="Srinivasan S."/>
            <person name="Lee J.-J."/>
        </authorList>
    </citation>
    <scope>NUCLEOTIDE SEQUENCE [LARGE SCALE GENOMIC DNA]</scope>
    <source>
        <strain evidence="2 3">DG31D</strain>
    </source>
</reference>
<dbReference type="AlphaFoldDB" id="A0A0H4VME8"/>
<dbReference type="OrthoDB" id="9799640at2"/>
<dbReference type="Pfam" id="PF00111">
    <property type="entry name" value="Fer2"/>
    <property type="match status" value="1"/>
</dbReference>
<dbReference type="Gene3D" id="3.10.20.30">
    <property type="match status" value="1"/>
</dbReference>
<evidence type="ECO:0000259" key="1">
    <source>
        <dbReference type="PROSITE" id="PS51085"/>
    </source>
</evidence>
<evidence type="ECO:0000313" key="3">
    <source>
        <dbReference type="Proteomes" id="UP000036458"/>
    </source>
</evidence>
<name>A0A0H4VME8_9BACT</name>
<keyword evidence="3" id="KW-1185">Reference proteome</keyword>
<dbReference type="InterPro" id="IPR012675">
    <property type="entry name" value="Beta-grasp_dom_sf"/>
</dbReference>
<dbReference type="RefSeq" id="WP_048921500.1">
    <property type="nucleotide sequence ID" value="NZ_CP010777.1"/>
</dbReference>
<feature type="domain" description="2Fe-2S ferredoxin-type" evidence="1">
    <location>
        <begin position="2"/>
        <end position="97"/>
    </location>
</feature>
<protein>
    <recommendedName>
        <fullName evidence="1">2Fe-2S ferredoxin-type domain-containing protein</fullName>
    </recommendedName>
</protein>
<dbReference type="SUPFAM" id="SSF54292">
    <property type="entry name" value="2Fe-2S ferredoxin-like"/>
    <property type="match status" value="1"/>
</dbReference>
<evidence type="ECO:0000313" key="2">
    <source>
        <dbReference type="EMBL" id="AKQ46503.1"/>
    </source>
</evidence>
<dbReference type="PATRIC" id="fig|1379910.4.peg.3073"/>
<dbReference type="EMBL" id="CP010777">
    <property type="protein sequence ID" value="AKQ46503.1"/>
    <property type="molecule type" value="Genomic_DNA"/>
</dbReference>
<dbReference type="GO" id="GO:0051536">
    <property type="term" value="F:iron-sulfur cluster binding"/>
    <property type="evidence" value="ECO:0007669"/>
    <property type="project" value="InterPro"/>
</dbReference>
<dbReference type="CDD" id="cd00207">
    <property type="entry name" value="fer2"/>
    <property type="match status" value="1"/>
</dbReference>
<dbReference type="InterPro" id="IPR001041">
    <property type="entry name" value="2Fe-2S_ferredoxin-type"/>
</dbReference>